<gene>
    <name evidence="3" type="ORF">HNP37_004810</name>
</gene>
<dbReference type="RefSeq" id="WP_184168209.1">
    <property type="nucleotide sequence ID" value="NZ_JACHLD010000014.1"/>
</dbReference>
<dbReference type="InterPro" id="IPR046235">
    <property type="entry name" value="DUF6268"/>
</dbReference>
<proteinExistence type="predicted"/>
<name>A0A7W7J1Y9_9FLAO</name>
<feature type="signal peptide" evidence="1">
    <location>
        <begin position="1"/>
        <end position="22"/>
    </location>
</feature>
<evidence type="ECO:0000256" key="1">
    <source>
        <dbReference type="SAM" id="SignalP"/>
    </source>
</evidence>
<evidence type="ECO:0000313" key="3">
    <source>
        <dbReference type="EMBL" id="MBB4804712.1"/>
    </source>
</evidence>
<dbReference type="AlphaFoldDB" id="A0A7W7J1Y9"/>
<organism evidence="3 4">
    <name type="scientific">Flavobacterium nitrogenifigens</name>
    <dbReference type="NCBI Taxonomy" id="1617283"/>
    <lineage>
        <taxon>Bacteria</taxon>
        <taxon>Pseudomonadati</taxon>
        <taxon>Bacteroidota</taxon>
        <taxon>Flavobacteriia</taxon>
        <taxon>Flavobacteriales</taxon>
        <taxon>Flavobacteriaceae</taxon>
        <taxon>Flavobacterium</taxon>
    </lineage>
</organism>
<dbReference type="Proteomes" id="UP000561681">
    <property type="component" value="Unassembled WGS sequence"/>
</dbReference>
<dbReference type="Pfam" id="PF19783">
    <property type="entry name" value="DUF6268"/>
    <property type="match status" value="1"/>
</dbReference>
<keyword evidence="1" id="KW-0732">Signal</keyword>
<evidence type="ECO:0000259" key="2">
    <source>
        <dbReference type="Pfam" id="PF19783"/>
    </source>
</evidence>
<comment type="caution">
    <text evidence="3">The sequence shown here is derived from an EMBL/GenBank/DDBJ whole genome shotgun (WGS) entry which is preliminary data.</text>
</comment>
<sequence length="308" mass="34592">MTKSIKHIASISLLLLCFQGRAQDLKLAGLEYLSYPKVKFKDDAGGNKAAFSEAGAFVSFPKMLQDKKTILVNGLQYGIVETAIYNDDLSSKNEMTFHKISYSFTYIHRFNEKWTFIGRLSPTLASDFKDKLSWHDFIVQGNAMVTKKFNDNVIGGAGLIYTMRFGKPLLFPSIQYQYKKDRHALNIYLPIFANYVYQTGPENKIGLGFRAAVNGANFNASSKSFSSDTEMDRFNYARANIGPFVNYQLTKTLLIEASGGISTMRMYQFEDLAGSKHKFDSESGGFFNIGIILLPPSPKKQLTPEAQE</sequence>
<reference evidence="3 4" key="1">
    <citation type="submission" date="2020-08" db="EMBL/GenBank/DDBJ databases">
        <title>Functional genomics of gut bacteria from endangered species of beetles.</title>
        <authorList>
            <person name="Carlos-Shanley C."/>
        </authorList>
    </citation>
    <scope>NUCLEOTIDE SEQUENCE [LARGE SCALE GENOMIC DNA]</scope>
    <source>
        <strain evidence="3 4">S00142</strain>
    </source>
</reference>
<feature type="domain" description="DUF6268" evidence="2">
    <location>
        <begin position="67"/>
        <end position="273"/>
    </location>
</feature>
<feature type="chain" id="PRO_5030594754" description="DUF6268 domain-containing protein" evidence="1">
    <location>
        <begin position="23"/>
        <end position="308"/>
    </location>
</feature>
<protein>
    <recommendedName>
        <fullName evidence="2">DUF6268 domain-containing protein</fullName>
    </recommendedName>
</protein>
<accession>A0A7W7J1Y9</accession>
<dbReference type="EMBL" id="JACHLD010000014">
    <property type="protein sequence ID" value="MBB4804712.1"/>
    <property type="molecule type" value="Genomic_DNA"/>
</dbReference>
<evidence type="ECO:0000313" key="4">
    <source>
        <dbReference type="Proteomes" id="UP000561681"/>
    </source>
</evidence>
<keyword evidence="4" id="KW-1185">Reference proteome</keyword>